<dbReference type="AlphaFoldDB" id="A0A1I1EJT6"/>
<name>A0A1I1EJT6_NATHA</name>
<dbReference type="PANTHER" id="PTHR30432">
    <property type="entry name" value="TRANSCRIPTIONAL REGULATOR MODE"/>
    <property type="match status" value="1"/>
</dbReference>
<dbReference type="PROSITE" id="PS51866">
    <property type="entry name" value="MOP"/>
    <property type="match status" value="1"/>
</dbReference>
<dbReference type="SUPFAM" id="SSF46785">
    <property type="entry name" value="Winged helix' DNA-binding domain"/>
    <property type="match status" value="1"/>
</dbReference>
<evidence type="ECO:0000313" key="5">
    <source>
        <dbReference type="EMBL" id="SFB85250.1"/>
    </source>
</evidence>
<dbReference type="Gene3D" id="1.10.10.10">
    <property type="entry name" value="Winged helix-like DNA-binding domain superfamily/Winged helix DNA-binding domain"/>
    <property type="match status" value="1"/>
</dbReference>
<accession>A0A1I1EJT6</accession>
<evidence type="ECO:0000256" key="2">
    <source>
        <dbReference type="ARBA" id="ARBA00022505"/>
    </source>
</evidence>
<evidence type="ECO:0000313" key="6">
    <source>
        <dbReference type="Proteomes" id="UP000199161"/>
    </source>
</evidence>
<dbReference type="InterPro" id="IPR051815">
    <property type="entry name" value="Molybdate_resp_trans_reg"/>
</dbReference>
<dbReference type="GO" id="GO:0015689">
    <property type="term" value="P:molybdate ion transport"/>
    <property type="evidence" value="ECO:0007669"/>
    <property type="project" value="InterPro"/>
</dbReference>
<dbReference type="EMBL" id="FOKW01000002">
    <property type="protein sequence ID" value="SFB85250.1"/>
    <property type="molecule type" value="Genomic_DNA"/>
</dbReference>
<dbReference type="GO" id="GO:0003700">
    <property type="term" value="F:DNA-binding transcription factor activity"/>
    <property type="evidence" value="ECO:0007669"/>
    <property type="project" value="InterPro"/>
</dbReference>
<dbReference type="InterPro" id="IPR036390">
    <property type="entry name" value="WH_DNA-bd_sf"/>
</dbReference>
<gene>
    <name evidence="5" type="ORF">SAMN05444422_102396</name>
</gene>
<feature type="coiled-coil region" evidence="3">
    <location>
        <begin position="39"/>
        <end position="66"/>
    </location>
</feature>
<sequence length="252" mass="26925">MRVEKTYSPKLSVDGVTVDRRDIEMLEAIDEHGSMHAAADALGRSYARLQNRVVEIEEAVGTITERKRGGSGGGGTVLTDTGRELRRRFERHDAELDGVARATESVVTGTVRDRTGELATVDTSVGPVMALVPEGAERVQVGIRSDAVVLTDPSEAPDPDRTSLRNRFRGTVERIESGDAIVRVTVALALEGADAGDDPDPDPDPVELQALITRASTDRLALEPGREVVASFKATAARATRIDAGGDESERA</sequence>
<evidence type="ECO:0000259" key="4">
    <source>
        <dbReference type="PROSITE" id="PS51866"/>
    </source>
</evidence>
<dbReference type="InterPro" id="IPR004606">
    <property type="entry name" value="Mop_domain"/>
</dbReference>
<keyword evidence="2" id="KW-0500">Molybdenum</keyword>
<dbReference type="SUPFAM" id="SSF50331">
    <property type="entry name" value="MOP-like"/>
    <property type="match status" value="1"/>
</dbReference>
<dbReference type="Gene3D" id="2.40.50.100">
    <property type="match status" value="1"/>
</dbReference>
<protein>
    <submittedName>
        <fullName evidence="5">Molybdate transport system regulatory protein</fullName>
    </submittedName>
</protein>
<dbReference type="RefSeq" id="WP_089786214.1">
    <property type="nucleotide sequence ID" value="NZ_FOKW01000002.1"/>
</dbReference>
<dbReference type="InterPro" id="IPR008995">
    <property type="entry name" value="Mo/tungstate-bd_C_term_dom"/>
</dbReference>
<evidence type="ECO:0000256" key="3">
    <source>
        <dbReference type="SAM" id="Coils"/>
    </source>
</evidence>
<keyword evidence="3" id="KW-0175">Coiled coil</keyword>
<keyword evidence="6" id="KW-1185">Reference proteome</keyword>
<dbReference type="GO" id="GO:0005886">
    <property type="term" value="C:plasma membrane"/>
    <property type="evidence" value="ECO:0007669"/>
    <property type="project" value="UniProtKB-SubCell"/>
</dbReference>
<organism evidence="5 6">
    <name type="scientific">Natronobacterium haloterrestre</name>
    <name type="common">Halobiforma haloterrestris</name>
    <dbReference type="NCBI Taxonomy" id="148448"/>
    <lineage>
        <taxon>Archaea</taxon>
        <taxon>Methanobacteriati</taxon>
        <taxon>Methanobacteriota</taxon>
        <taxon>Stenosarchaea group</taxon>
        <taxon>Halobacteria</taxon>
        <taxon>Halobacteriales</taxon>
        <taxon>Natrialbaceae</taxon>
        <taxon>Natronobacterium</taxon>
    </lineage>
</organism>
<dbReference type="InterPro" id="IPR005116">
    <property type="entry name" value="Transp-assoc_OB_typ1"/>
</dbReference>
<dbReference type="Pfam" id="PF00126">
    <property type="entry name" value="HTH_1"/>
    <property type="match status" value="1"/>
</dbReference>
<dbReference type="Pfam" id="PF03459">
    <property type="entry name" value="TOBE"/>
    <property type="match status" value="1"/>
</dbReference>
<comment type="subcellular location">
    <subcellularLocation>
        <location evidence="1">Cell membrane</location>
        <topology evidence="1">Peripheral membrane protein</topology>
    </subcellularLocation>
</comment>
<evidence type="ECO:0000256" key="1">
    <source>
        <dbReference type="ARBA" id="ARBA00004202"/>
    </source>
</evidence>
<dbReference type="InterPro" id="IPR036388">
    <property type="entry name" value="WH-like_DNA-bd_sf"/>
</dbReference>
<reference evidence="6" key="1">
    <citation type="submission" date="2016-10" db="EMBL/GenBank/DDBJ databases">
        <authorList>
            <person name="Varghese N."/>
            <person name="Submissions S."/>
        </authorList>
    </citation>
    <scope>NUCLEOTIDE SEQUENCE [LARGE SCALE GENOMIC DNA]</scope>
    <source>
        <strain evidence="6">DSM 13078</strain>
    </source>
</reference>
<dbReference type="InterPro" id="IPR000847">
    <property type="entry name" value="LysR_HTH_N"/>
</dbReference>
<dbReference type="PANTHER" id="PTHR30432:SF1">
    <property type="entry name" value="DNA-BINDING TRANSCRIPTIONAL DUAL REGULATOR MODE"/>
    <property type="match status" value="1"/>
</dbReference>
<dbReference type="OrthoDB" id="70912at2157"/>
<feature type="domain" description="Mop" evidence="4">
    <location>
        <begin position="161"/>
        <end position="241"/>
    </location>
</feature>
<dbReference type="Proteomes" id="UP000199161">
    <property type="component" value="Unassembled WGS sequence"/>
</dbReference>
<proteinExistence type="predicted"/>